<dbReference type="Pfam" id="PF13855">
    <property type="entry name" value="LRR_8"/>
    <property type="match status" value="1"/>
</dbReference>
<comment type="cofactor">
    <cofactor evidence="2">
        <name>Mg(2+)</name>
        <dbReference type="ChEBI" id="CHEBI:18420"/>
    </cofactor>
</comment>
<feature type="non-terminal residue" evidence="24">
    <location>
        <position position="483"/>
    </location>
</feature>
<evidence type="ECO:0000256" key="6">
    <source>
        <dbReference type="ARBA" id="ARBA00012161"/>
    </source>
</evidence>
<keyword evidence="18" id="KW-0539">Nucleus</keyword>
<dbReference type="Proteomes" id="UP000193685">
    <property type="component" value="Unassembled WGS sequence"/>
</dbReference>
<dbReference type="GeneID" id="63784801"/>
<evidence type="ECO:0000256" key="2">
    <source>
        <dbReference type="ARBA" id="ARBA00001946"/>
    </source>
</evidence>
<evidence type="ECO:0000256" key="15">
    <source>
        <dbReference type="ARBA" id="ARBA00022884"/>
    </source>
</evidence>
<dbReference type="GO" id="GO:0046872">
    <property type="term" value="F:metal ion binding"/>
    <property type="evidence" value="ECO:0007669"/>
    <property type="project" value="UniProtKB-KW"/>
</dbReference>
<evidence type="ECO:0000256" key="9">
    <source>
        <dbReference type="ARBA" id="ARBA00022722"/>
    </source>
</evidence>
<evidence type="ECO:0000256" key="22">
    <source>
        <dbReference type="ARBA" id="ARBA00033317"/>
    </source>
</evidence>
<evidence type="ECO:0000256" key="8">
    <source>
        <dbReference type="ARBA" id="ARBA00022614"/>
    </source>
</evidence>
<evidence type="ECO:0000256" key="7">
    <source>
        <dbReference type="ARBA" id="ARBA00022490"/>
    </source>
</evidence>
<comment type="caution">
    <text evidence="24">The sequence shown here is derived from an EMBL/GenBank/DDBJ whole genome shotgun (WGS) entry which is preliminary data.</text>
</comment>
<evidence type="ECO:0000256" key="19">
    <source>
        <dbReference type="ARBA" id="ARBA00023475"/>
    </source>
</evidence>
<proteinExistence type="inferred from homology"/>
<dbReference type="EC" id="3.1.13.4" evidence="6"/>
<dbReference type="OMA" id="EHRMVAP"/>
<dbReference type="SMART" id="SM00369">
    <property type="entry name" value="LRR_TYP"/>
    <property type="match status" value="3"/>
</dbReference>
<keyword evidence="9" id="KW-0540">Nuclease</keyword>
<evidence type="ECO:0000256" key="1">
    <source>
        <dbReference type="ARBA" id="ARBA00001663"/>
    </source>
</evidence>
<comment type="catalytic activity">
    <reaction evidence="1">
        <text>Exonucleolytic cleavage of poly(A) to 5'-AMP.</text>
        <dbReference type="EC" id="3.1.13.4"/>
    </reaction>
</comment>
<evidence type="ECO:0000256" key="5">
    <source>
        <dbReference type="ARBA" id="ARBA00010774"/>
    </source>
</evidence>
<keyword evidence="13 24" id="KW-0269">Exonuclease</keyword>
<dbReference type="InterPro" id="IPR050410">
    <property type="entry name" value="CCR4/nocturin_mRNA_transcr"/>
</dbReference>
<dbReference type="FunFam" id="3.60.10.10:FF:000037">
    <property type="entry name" value="Glucose-repressible alcohol dehydrogenase transcriptional effector"/>
    <property type="match status" value="1"/>
</dbReference>
<dbReference type="Pfam" id="PF03372">
    <property type="entry name" value="Exo_endo_phos"/>
    <property type="match status" value="1"/>
</dbReference>
<dbReference type="InterPro" id="IPR005135">
    <property type="entry name" value="Endo/exonuclease/phosphatase"/>
</dbReference>
<evidence type="ECO:0000256" key="14">
    <source>
        <dbReference type="ARBA" id="ARBA00022842"/>
    </source>
</evidence>
<keyword evidence="15" id="KW-0694">RNA-binding</keyword>
<comment type="similarity">
    <text evidence="5">Belongs to the CCR4/nocturin family.</text>
</comment>
<dbReference type="RefSeq" id="XP_040725315.1">
    <property type="nucleotide sequence ID" value="XM_040868202.1"/>
</dbReference>
<evidence type="ECO:0000313" key="24">
    <source>
        <dbReference type="EMBL" id="ORY82444.1"/>
    </source>
</evidence>
<dbReference type="SUPFAM" id="SSF52075">
    <property type="entry name" value="Outer arm dynein light chain 1"/>
    <property type="match status" value="1"/>
</dbReference>
<evidence type="ECO:0000256" key="21">
    <source>
        <dbReference type="ARBA" id="ARBA00031469"/>
    </source>
</evidence>
<evidence type="ECO:0000256" key="18">
    <source>
        <dbReference type="ARBA" id="ARBA00023242"/>
    </source>
</evidence>
<evidence type="ECO:0000313" key="25">
    <source>
        <dbReference type="Proteomes" id="UP000193685"/>
    </source>
</evidence>
<dbReference type="InterPro" id="IPR003591">
    <property type="entry name" value="Leu-rich_rpt_typical-subtyp"/>
</dbReference>
<keyword evidence="7" id="KW-0963">Cytoplasm</keyword>
<dbReference type="InterPro" id="IPR001611">
    <property type="entry name" value="Leu-rich_rpt"/>
</dbReference>
<dbReference type="SUPFAM" id="SSF56219">
    <property type="entry name" value="DNase I-like"/>
    <property type="match status" value="1"/>
</dbReference>
<keyword evidence="17" id="KW-0804">Transcription</keyword>
<protein>
    <recommendedName>
        <fullName evidence="19">CCR4-Not complex 3'-5'-exoribonuclease subunit Ccr4</fullName>
        <ecNumber evidence="6">3.1.13.4</ecNumber>
    </recommendedName>
    <alternativeName>
        <fullName evidence="20">Carbon catabolite repressor protein 4</fullName>
    </alternativeName>
    <alternativeName>
        <fullName evidence="21">Cytoplasmic deadenylase</fullName>
    </alternativeName>
    <alternativeName>
        <fullName evidence="22">Glucose-repressible alcohol dehydrogenase transcriptional effector</fullName>
    </alternativeName>
</protein>
<organism evidence="24 25">
    <name type="scientific">Protomyces lactucae-debilis</name>
    <dbReference type="NCBI Taxonomy" id="2754530"/>
    <lineage>
        <taxon>Eukaryota</taxon>
        <taxon>Fungi</taxon>
        <taxon>Dikarya</taxon>
        <taxon>Ascomycota</taxon>
        <taxon>Taphrinomycotina</taxon>
        <taxon>Taphrinomycetes</taxon>
        <taxon>Taphrinales</taxon>
        <taxon>Protomycetaceae</taxon>
        <taxon>Protomyces</taxon>
    </lineage>
</organism>
<comment type="subcellular location">
    <subcellularLocation>
        <location evidence="4">Cytoplasm</location>
    </subcellularLocation>
    <subcellularLocation>
        <location evidence="3">Nucleus</location>
    </subcellularLocation>
</comment>
<evidence type="ECO:0000256" key="11">
    <source>
        <dbReference type="ARBA" id="ARBA00022737"/>
    </source>
</evidence>
<dbReference type="GO" id="GO:0003723">
    <property type="term" value="F:RNA binding"/>
    <property type="evidence" value="ECO:0007669"/>
    <property type="project" value="UniProtKB-KW"/>
</dbReference>
<dbReference type="EMBL" id="MCFI01000009">
    <property type="protein sequence ID" value="ORY82444.1"/>
    <property type="molecule type" value="Genomic_DNA"/>
</dbReference>
<gene>
    <name evidence="24" type="ORF">BCR37DRAFT_357559</name>
</gene>
<evidence type="ECO:0000256" key="16">
    <source>
        <dbReference type="ARBA" id="ARBA00023015"/>
    </source>
</evidence>
<evidence type="ECO:0000256" key="13">
    <source>
        <dbReference type="ARBA" id="ARBA00022839"/>
    </source>
</evidence>
<keyword evidence="14" id="KW-0460">Magnesium</keyword>
<keyword evidence="24" id="KW-0255">Endonuclease</keyword>
<dbReference type="InterPro" id="IPR032675">
    <property type="entry name" value="LRR_dom_sf"/>
</dbReference>
<name>A0A1Y2FG96_PROLT</name>
<evidence type="ECO:0000256" key="10">
    <source>
        <dbReference type="ARBA" id="ARBA00022723"/>
    </source>
</evidence>
<dbReference type="CDD" id="cd09097">
    <property type="entry name" value="Deadenylase_CCR4"/>
    <property type="match status" value="1"/>
</dbReference>
<dbReference type="AlphaFoldDB" id="A0A1Y2FG96"/>
<feature type="domain" description="Endonuclease/exonuclease/phosphatase" evidence="23">
    <location>
        <begin position="151"/>
        <end position="472"/>
    </location>
</feature>
<evidence type="ECO:0000256" key="3">
    <source>
        <dbReference type="ARBA" id="ARBA00004123"/>
    </source>
</evidence>
<dbReference type="GO" id="GO:0005737">
    <property type="term" value="C:cytoplasm"/>
    <property type="evidence" value="ECO:0007669"/>
    <property type="project" value="UniProtKB-SubCell"/>
</dbReference>
<evidence type="ECO:0000256" key="20">
    <source>
        <dbReference type="ARBA" id="ARBA00030493"/>
    </source>
</evidence>
<dbReference type="InterPro" id="IPR036691">
    <property type="entry name" value="Endo/exonu/phosph_ase_sf"/>
</dbReference>
<keyword evidence="11" id="KW-0677">Repeat</keyword>
<dbReference type="PANTHER" id="PTHR12121:SF100">
    <property type="entry name" value="POLY(A)-SPECIFIC RIBONUCLEASE"/>
    <property type="match status" value="1"/>
</dbReference>
<keyword evidence="12" id="KW-0378">Hydrolase</keyword>
<reference evidence="24 25" key="1">
    <citation type="submission" date="2016-07" db="EMBL/GenBank/DDBJ databases">
        <title>Pervasive Adenine N6-methylation of Active Genes in Fungi.</title>
        <authorList>
            <consortium name="DOE Joint Genome Institute"/>
            <person name="Mondo S.J."/>
            <person name="Dannebaum R.O."/>
            <person name="Kuo R.C."/>
            <person name="Labutti K."/>
            <person name="Haridas S."/>
            <person name="Kuo A."/>
            <person name="Salamov A."/>
            <person name="Ahrendt S.R."/>
            <person name="Lipzen A."/>
            <person name="Sullivan W."/>
            <person name="Andreopoulos W.B."/>
            <person name="Clum A."/>
            <person name="Lindquist E."/>
            <person name="Daum C."/>
            <person name="Ramamoorthy G.K."/>
            <person name="Gryganskyi A."/>
            <person name="Culley D."/>
            <person name="Magnuson J.K."/>
            <person name="James T.Y."/>
            <person name="O'Malley M.A."/>
            <person name="Stajich J.E."/>
            <person name="Spatafora J.W."/>
            <person name="Visel A."/>
            <person name="Grigoriev I.V."/>
        </authorList>
    </citation>
    <scope>NUCLEOTIDE SEQUENCE [LARGE SCALE GENOMIC DNA]</scope>
    <source>
        <strain evidence="24 25">12-1054</strain>
    </source>
</reference>
<dbReference type="GO" id="GO:0005634">
    <property type="term" value="C:nucleus"/>
    <property type="evidence" value="ECO:0007669"/>
    <property type="project" value="UniProtKB-SubCell"/>
</dbReference>
<keyword evidence="16" id="KW-0805">Transcription regulation</keyword>
<dbReference type="Gene3D" id="3.60.10.10">
    <property type="entry name" value="Endonuclease/exonuclease/phosphatase"/>
    <property type="match status" value="1"/>
</dbReference>
<dbReference type="GO" id="GO:0004519">
    <property type="term" value="F:endonuclease activity"/>
    <property type="evidence" value="ECO:0007669"/>
    <property type="project" value="UniProtKB-KW"/>
</dbReference>
<keyword evidence="25" id="KW-1185">Reference proteome</keyword>
<dbReference type="PANTHER" id="PTHR12121">
    <property type="entry name" value="CARBON CATABOLITE REPRESSOR PROTEIN 4"/>
    <property type="match status" value="1"/>
</dbReference>
<dbReference type="PROSITE" id="PS51450">
    <property type="entry name" value="LRR"/>
    <property type="match status" value="1"/>
</dbReference>
<keyword evidence="8" id="KW-0433">Leucine-rich repeat</keyword>
<evidence type="ECO:0000259" key="23">
    <source>
        <dbReference type="Pfam" id="PF03372"/>
    </source>
</evidence>
<keyword evidence="10" id="KW-0479">Metal-binding</keyword>
<dbReference type="OrthoDB" id="428734at2759"/>
<dbReference type="GO" id="GO:0004535">
    <property type="term" value="F:poly(A)-specific ribonuclease activity"/>
    <property type="evidence" value="ECO:0007669"/>
    <property type="project" value="UniProtKB-EC"/>
</dbReference>
<evidence type="ECO:0000256" key="12">
    <source>
        <dbReference type="ARBA" id="ARBA00022801"/>
    </source>
</evidence>
<dbReference type="STRING" id="56484.A0A1Y2FG96"/>
<evidence type="ECO:0000256" key="4">
    <source>
        <dbReference type="ARBA" id="ARBA00004496"/>
    </source>
</evidence>
<dbReference type="Gene3D" id="3.80.10.10">
    <property type="entry name" value="Ribonuclease Inhibitor"/>
    <property type="match status" value="1"/>
</dbReference>
<sequence>MTNIGIRHFSPALFAYTFLTQLHLANNQLQELPSAIGLLRLLVHLDVSGNALTQLPVEMAMLTGLKTLLLFDNKITSVPAEFGSLYQLEFIGLEGNPLAEPLKQYLLTDGTVGLIHFLRDSCPVPMPPPEREWAELPDGKSEGESFTVFCYNILAERYATASMYGYTPSWALAWDYRRELILHEITSYGADIICLQEVDKDNYDNYFSPQLKEKGYEGVYWPKSRVRTMNEKESRLVDGCASFFKTDMFELVNKQLIEFNQAPSFRRDPNFKYTKEIYNRFMTKDNITVVAMLERKSTGSRLMLANAHIHWDPKFRDVKVLQVAMMMDELHNQANGFAKNPPRCVPKDKAPKYNTGTDIPLIVCGDFNSIPNSGVYDFMSRGFIEQDHEDFMQLDYGNYIKDGRKHNFSLKSAYARLGELPFTNHTPGFQGVIDYIWHTTSSLEVIGVLKDVDKSYLDGVVGFPNAHFPSDHLCILAEFRVKP</sequence>
<evidence type="ECO:0000256" key="17">
    <source>
        <dbReference type="ARBA" id="ARBA00023163"/>
    </source>
</evidence>
<accession>A0A1Y2FG96</accession>